<keyword evidence="2" id="KW-0597">Phosphoprotein</keyword>
<dbReference type="AlphaFoldDB" id="A0A0H3U7Q1"/>
<dbReference type="GO" id="GO:0006814">
    <property type="term" value="P:sodium ion transport"/>
    <property type="evidence" value="ECO:0007669"/>
    <property type="project" value="InterPro"/>
</dbReference>
<dbReference type="PANTHER" id="PTHR37838">
    <property type="entry name" value="NA(+)-TRANSLOCATING NADH-QUINONE REDUCTASE SUBUNIT C"/>
    <property type="match status" value="1"/>
</dbReference>
<accession>A0A0H3U7Q1</accession>
<dbReference type="InterPro" id="IPR010204">
    <property type="entry name" value="NqrC"/>
</dbReference>
<dbReference type="PANTHER" id="PTHR37838:SF1">
    <property type="entry name" value="NA(+)-TRANSLOCATING NADH-QUINONE REDUCTASE SUBUNIT C"/>
    <property type="match status" value="1"/>
</dbReference>
<evidence type="ECO:0000256" key="5">
    <source>
        <dbReference type="SAM" id="Phobius"/>
    </source>
</evidence>
<keyword evidence="1" id="KW-0813">Transport</keyword>
<name>A0A0H3U7Q1_9BACT</name>
<protein>
    <recommendedName>
        <fullName evidence="7">FMN-binding domain-containing protein</fullName>
    </recommendedName>
</protein>
<evidence type="ECO:0000256" key="3">
    <source>
        <dbReference type="ARBA" id="ARBA00022630"/>
    </source>
</evidence>
<keyword evidence="5" id="KW-1133">Transmembrane helix</keyword>
<keyword evidence="4" id="KW-0288">FMN</keyword>
<dbReference type="EMBL" id="KF540240">
    <property type="protein sequence ID" value="AIF26624.1"/>
    <property type="molecule type" value="Genomic_DNA"/>
</dbReference>
<organism evidence="6">
    <name type="scientific">uncultured bacterium fosmid pJB71G8</name>
    <dbReference type="NCBI Taxonomy" id="1478068"/>
    <lineage>
        <taxon>Bacteria</taxon>
        <taxon>environmental samples</taxon>
    </lineage>
</organism>
<dbReference type="GO" id="GO:0016655">
    <property type="term" value="F:oxidoreductase activity, acting on NAD(P)H, quinone or similar compound as acceptor"/>
    <property type="evidence" value="ECO:0007669"/>
    <property type="project" value="InterPro"/>
</dbReference>
<evidence type="ECO:0000256" key="4">
    <source>
        <dbReference type="ARBA" id="ARBA00022643"/>
    </source>
</evidence>
<evidence type="ECO:0000256" key="1">
    <source>
        <dbReference type="ARBA" id="ARBA00022448"/>
    </source>
</evidence>
<keyword evidence="5" id="KW-0812">Transmembrane</keyword>
<keyword evidence="3" id="KW-0285">Flavoprotein</keyword>
<feature type="transmembrane region" description="Helical" evidence="5">
    <location>
        <begin position="12"/>
        <end position="33"/>
    </location>
</feature>
<proteinExistence type="predicted"/>
<evidence type="ECO:0008006" key="7">
    <source>
        <dbReference type="Google" id="ProtNLM"/>
    </source>
</evidence>
<evidence type="ECO:0000256" key="2">
    <source>
        <dbReference type="ARBA" id="ARBA00022553"/>
    </source>
</evidence>
<dbReference type="GO" id="GO:0010181">
    <property type="term" value="F:FMN binding"/>
    <property type="evidence" value="ECO:0007669"/>
    <property type="project" value="InterPro"/>
</dbReference>
<keyword evidence="5" id="KW-0472">Membrane</keyword>
<sequence>MTMNKNSNTYQIVYSAIMVILVGVVLAVVYMWLKPMQDENIANDKRKQILSALHINGGDNVKETYEKYIVLDMLVDADGNVADTTANVAFDVNMANNAKADAKDRKLPVFKCKVDDGTTKYVIPVYGAGLWGSHLGFCGSERRRQHSVWCQLLTPGRDSGSGSTHRRATFPGCIQGQEAFQGRRIQEC</sequence>
<reference evidence="6" key="1">
    <citation type="submission" date="2013-08" db="EMBL/GenBank/DDBJ databases">
        <title>Comparison of modified E. coli strains.</title>
        <authorList>
            <person name="Juergensen J."/>
            <person name="Bonge A."/>
            <person name="Streit W.R."/>
        </authorList>
    </citation>
    <scope>NUCLEOTIDE SEQUENCE</scope>
</reference>
<evidence type="ECO:0000313" key="6">
    <source>
        <dbReference type="EMBL" id="AIF26624.1"/>
    </source>
</evidence>
<dbReference type="GO" id="GO:0016020">
    <property type="term" value="C:membrane"/>
    <property type="evidence" value="ECO:0007669"/>
    <property type="project" value="InterPro"/>
</dbReference>